<proteinExistence type="predicted"/>
<dbReference type="Proteomes" id="UP001501083">
    <property type="component" value="Unassembled WGS sequence"/>
</dbReference>
<evidence type="ECO:0000259" key="2">
    <source>
        <dbReference type="SMART" id="SM00400"/>
    </source>
</evidence>
<dbReference type="EMBL" id="BAABKY010000002">
    <property type="protein sequence ID" value="GAA5072315.1"/>
    <property type="molecule type" value="Genomic_DNA"/>
</dbReference>
<feature type="compositionally biased region" description="Polar residues" evidence="1">
    <location>
        <begin position="15"/>
        <end position="28"/>
    </location>
</feature>
<accession>A0ABP9L939</accession>
<evidence type="ECO:0000313" key="3">
    <source>
        <dbReference type="EMBL" id="GAA5072315.1"/>
    </source>
</evidence>
<keyword evidence="4" id="KW-1185">Reference proteome</keyword>
<dbReference type="Gene3D" id="3.90.580.10">
    <property type="entry name" value="Zinc finger, CHC2-type domain"/>
    <property type="match status" value="1"/>
</dbReference>
<organism evidence="3 4">
    <name type="scientific">Lysobacter panacisoli</name>
    <dbReference type="NCBI Taxonomy" id="1255263"/>
    <lineage>
        <taxon>Bacteria</taxon>
        <taxon>Pseudomonadati</taxon>
        <taxon>Pseudomonadota</taxon>
        <taxon>Gammaproteobacteria</taxon>
        <taxon>Lysobacterales</taxon>
        <taxon>Lysobacteraceae</taxon>
        <taxon>Lysobacter</taxon>
    </lineage>
</organism>
<dbReference type="SUPFAM" id="SSF57783">
    <property type="entry name" value="Zinc beta-ribbon"/>
    <property type="match status" value="1"/>
</dbReference>
<name>A0ABP9L939_9GAMM</name>
<comment type="caution">
    <text evidence="3">The sequence shown here is derived from an EMBL/GenBank/DDBJ whole genome shotgun (WGS) entry which is preliminary data.</text>
</comment>
<evidence type="ECO:0000313" key="4">
    <source>
        <dbReference type="Proteomes" id="UP001501083"/>
    </source>
</evidence>
<dbReference type="SMART" id="SM00400">
    <property type="entry name" value="ZnF_CHCC"/>
    <property type="match status" value="1"/>
</dbReference>
<feature type="compositionally biased region" description="Basic and acidic residues" evidence="1">
    <location>
        <begin position="1"/>
        <end position="11"/>
    </location>
</feature>
<feature type="region of interest" description="Disordered" evidence="1">
    <location>
        <begin position="1"/>
        <end position="34"/>
    </location>
</feature>
<feature type="domain" description="Zinc finger CHC2-type" evidence="2">
    <location>
        <begin position="73"/>
        <end position="129"/>
    </location>
</feature>
<dbReference type="Pfam" id="PF01807">
    <property type="entry name" value="Zn_ribbon_DnaG"/>
    <property type="match status" value="1"/>
</dbReference>
<reference evidence="4" key="1">
    <citation type="journal article" date="2019" name="Int. J. Syst. Evol. Microbiol.">
        <title>The Global Catalogue of Microorganisms (GCM) 10K type strain sequencing project: providing services to taxonomists for standard genome sequencing and annotation.</title>
        <authorList>
            <consortium name="The Broad Institute Genomics Platform"/>
            <consortium name="The Broad Institute Genome Sequencing Center for Infectious Disease"/>
            <person name="Wu L."/>
            <person name="Ma J."/>
        </authorList>
    </citation>
    <scope>NUCLEOTIDE SEQUENCE [LARGE SCALE GENOMIC DNA]</scope>
    <source>
        <strain evidence="4">JCM 19212</strain>
    </source>
</reference>
<evidence type="ECO:0000256" key="1">
    <source>
        <dbReference type="SAM" id="MobiDB-lite"/>
    </source>
</evidence>
<dbReference type="InterPro" id="IPR036977">
    <property type="entry name" value="DNA_primase_Znf_CHC2"/>
</dbReference>
<dbReference type="InterPro" id="IPR002694">
    <property type="entry name" value="Znf_CHC2"/>
</dbReference>
<sequence>MRPTELLKSRILEPSQGTMEQGTLTPRSNVARGRPRLERAQLPPNWHYMLPESKGYFGPRVVDLGKPNNVGWAQGKCPFHEDPAAAFRVNVKSDQPLWHCFGGCGGGTMVDFHRRLYGLTFEEAVAELLQGVA</sequence>
<protein>
    <recommendedName>
        <fullName evidence="2">Zinc finger CHC2-type domain-containing protein</fullName>
    </recommendedName>
</protein>
<gene>
    <name evidence="3" type="ORF">GCM10025759_12110</name>
</gene>